<dbReference type="Gramene" id="AET6Gv20844300.7">
    <property type="protein sequence ID" value="AET6Gv20844300.7"/>
    <property type="gene ID" value="AET6Gv20844300"/>
</dbReference>
<dbReference type="Gramene" id="AET6Gv20844300.5">
    <property type="protein sequence ID" value="AET6Gv20844300.5"/>
    <property type="gene ID" value="AET6Gv20844300"/>
</dbReference>
<dbReference type="EnsemblPlants" id="AET6Gv20844300.15">
    <property type="protein sequence ID" value="AET6Gv20844300.15"/>
    <property type="gene ID" value="AET6Gv20844300"/>
</dbReference>
<keyword evidence="2" id="KW-1185">Reference proteome</keyword>
<dbReference type="Gramene" id="AET6Gv20844300.12">
    <property type="protein sequence ID" value="AET6Gv20844300.12"/>
    <property type="gene ID" value="AET6Gv20844300"/>
</dbReference>
<protein>
    <submittedName>
        <fullName evidence="1">Uncharacterized protein</fullName>
    </submittedName>
</protein>
<proteinExistence type="predicted"/>
<sequence length="38" mass="4326">MIVKDLNLKSKHNKCIEDEPGEIVMIEGPILSLNMLLF</sequence>
<dbReference type="Gramene" id="AET6Gv20844300.16">
    <property type="protein sequence ID" value="AET6Gv20844300.16"/>
    <property type="gene ID" value="AET6Gv20844300"/>
</dbReference>
<dbReference type="Gramene" id="AET6Gv20844300.2">
    <property type="protein sequence ID" value="AET6Gv20844300.2"/>
    <property type="gene ID" value="AET6Gv20844300"/>
</dbReference>
<dbReference type="Gramene" id="AET6Gv20844300.1">
    <property type="protein sequence ID" value="AET6Gv20844300.1"/>
    <property type="gene ID" value="AET6Gv20844300"/>
</dbReference>
<dbReference type="EnsemblPlants" id="AET6Gv20844300.5">
    <property type="protein sequence ID" value="AET6Gv20844300.5"/>
    <property type="gene ID" value="AET6Gv20844300"/>
</dbReference>
<reference evidence="1" key="4">
    <citation type="submission" date="2019-03" db="UniProtKB">
        <authorList>
            <consortium name="EnsemblPlants"/>
        </authorList>
    </citation>
    <scope>IDENTIFICATION</scope>
</reference>
<dbReference type="Proteomes" id="UP000015105">
    <property type="component" value="Chromosome 6D"/>
</dbReference>
<dbReference type="Gramene" id="AET6Gv20844300.13">
    <property type="protein sequence ID" value="AET6Gv20844300.13"/>
    <property type="gene ID" value="AET6Gv20844300"/>
</dbReference>
<evidence type="ECO:0000313" key="2">
    <source>
        <dbReference type="Proteomes" id="UP000015105"/>
    </source>
</evidence>
<reference evidence="2" key="1">
    <citation type="journal article" date="2014" name="Science">
        <title>Ancient hybridizations among the ancestral genomes of bread wheat.</title>
        <authorList>
            <consortium name="International Wheat Genome Sequencing Consortium,"/>
            <person name="Marcussen T."/>
            <person name="Sandve S.R."/>
            <person name="Heier L."/>
            <person name="Spannagl M."/>
            <person name="Pfeifer M."/>
            <person name="Jakobsen K.S."/>
            <person name="Wulff B.B."/>
            <person name="Steuernagel B."/>
            <person name="Mayer K.F."/>
            <person name="Olsen O.A."/>
        </authorList>
    </citation>
    <scope>NUCLEOTIDE SEQUENCE [LARGE SCALE GENOMIC DNA]</scope>
    <source>
        <strain evidence="2">cv. AL8/78</strain>
    </source>
</reference>
<reference evidence="1" key="3">
    <citation type="journal article" date="2017" name="Nature">
        <title>Genome sequence of the progenitor of the wheat D genome Aegilops tauschii.</title>
        <authorList>
            <person name="Luo M.C."/>
            <person name="Gu Y.Q."/>
            <person name="Puiu D."/>
            <person name="Wang H."/>
            <person name="Twardziok S.O."/>
            <person name="Deal K.R."/>
            <person name="Huo N."/>
            <person name="Zhu T."/>
            <person name="Wang L."/>
            <person name="Wang Y."/>
            <person name="McGuire P.E."/>
            <person name="Liu S."/>
            <person name="Long H."/>
            <person name="Ramasamy R.K."/>
            <person name="Rodriguez J.C."/>
            <person name="Van S.L."/>
            <person name="Yuan L."/>
            <person name="Wang Z."/>
            <person name="Xia Z."/>
            <person name="Xiao L."/>
            <person name="Anderson O.D."/>
            <person name="Ouyang S."/>
            <person name="Liang Y."/>
            <person name="Zimin A.V."/>
            <person name="Pertea G."/>
            <person name="Qi P."/>
            <person name="Bennetzen J.L."/>
            <person name="Dai X."/>
            <person name="Dawson M.W."/>
            <person name="Muller H.G."/>
            <person name="Kugler K."/>
            <person name="Rivarola-Duarte L."/>
            <person name="Spannagl M."/>
            <person name="Mayer K.F.X."/>
            <person name="Lu F.H."/>
            <person name="Bevan M.W."/>
            <person name="Leroy P."/>
            <person name="Li P."/>
            <person name="You F.M."/>
            <person name="Sun Q."/>
            <person name="Liu Z."/>
            <person name="Lyons E."/>
            <person name="Wicker T."/>
            <person name="Salzberg S.L."/>
            <person name="Devos K.M."/>
            <person name="Dvorak J."/>
        </authorList>
    </citation>
    <scope>NUCLEOTIDE SEQUENCE [LARGE SCALE GENOMIC DNA]</scope>
    <source>
        <strain evidence="1">cv. AL8/78</strain>
    </source>
</reference>
<dbReference type="EnsemblPlants" id="AET6Gv20844300.7">
    <property type="protein sequence ID" value="AET6Gv20844300.7"/>
    <property type="gene ID" value="AET6Gv20844300"/>
</dbReference>
<dbReference type="EnsemblPlants" id="AET6Gv20844300.13">
    <property type="protein sequence ID" value="AET6Gv20844300.13"/>
    <property type="gene ID" value="AET6Gv20844300"/>
</dbReference>
<dbReference type="AlphaFoldDB" id="A0A453PS24"/>
<dbReference type="Gramene" id="AET6Gv20844300.15">
    <property type="protein sequence ID" value="AET6Gv20844300.15"/>
    <property type="gene ID" value="AET6Gv20844300"/>
</dbReference>
<name>A0A453PS24_AEGTS</name>
<dbReference type="EnsemblPlants" id="AET6Gv20844300.14">
    <property type="protein sequence ID" value="AET6Gv20844300.14"/>
    <property type="gene ID" value="AET6Gv20844300"/>
</dbReference>
<organism evidence="1 2">
    <name type="scientific">Aegilops tauschii subsp. strangulata</name>
    <name type="common">Goatgrass</name>
    <dbReference type="NCBI Taxonomy" id="200361"/>
    <lineage>
        <taxon>Eukaryota</taxon>
        <taxon>Viridiplantae</taxon>
        <taxon>Streptophyta</taxon>
        <taxon>Embryophyta</taxon>
        <taxon>Tracheophyta</taxon>
        <taxon>Spermatophyta</taxon>
        <taxon>Magnoliopsida</taxon>
        <taxon>Liliopsida</taxon>
        <taxon>Poales</taxon>
        <taxon>Poaceae</taxon>
        <taxon>BOP clade</taxon>
        <taxon>Pooideae</taxon>
        <taxon>Triticodae</taxon>
        <taxon>Triticeae</taxon>
        <taxon>Triticinae</taxon>
        <taxon>Aegilops</taxon>
    </lineage>
</organism>
<dbReference type="EnsemblPlants" id="AET6Gv20844300.2">
    <property type="protein sequence ID" value="AET6Gv20844300.2"/>
    <property type="gene ID" value="AET6Gv20844300"/>
</dbReference>
<reference evidence="1" key="5">
    <citation type="journal article" date="2021" name="G3 (Bethesda)">
        <title>Aegilops tauschii genome assembly Aet v5.0 features greater sequence contiguity and improved annotation.</title>
        <authorList>
            <person name="Wang L."/>
            <person name="Zhu T."/>
            <person name="Rodriguez J.C."/>
            <person name="Deal K.R."/>
            <person name="Dubcovsky J."/>
            <person name="McGuire P.E."/>
            <person name="Lux T."/>
            <person name="Spannagl M."/>
            <person name="Mayer K.F.X."/>
            <person name="Baldrich P."/>
            <person name="Meyers B.C."/>
            <person name="Huo N."/>
            <person name="Gu Y.Q."/>
            <person name="Zhou H."/>
            <person name="Devos K.M."/>
            <person name="Bennetzen J.L."/>
            <person name="Unver T."/>
            <person name="Budak H."/>
            <person name="Gulick P.J."/>
            <person name="Galiba G."/>
            <person name="Kalapos B."/>
            <person name="Nelson D.R."/>
            <person name="Li P."/>
            <person name="You F.M."/>
            <person name="Luo M.C."/>
            <person name="Dvorak J."/>
        </authorList>
    </citation>
    <scope>NUCLEOTIDE SEQUENCE [LARGE SCALE GENOMIC DNA]</scope>
    <source>
        <strain evidence="1">cv. AL8/78</strain>
    </source>
</reference>
<reference evidence="2" key="2">
    <citation type="journal article" date="2017" name="Nat. Plants">
        <title>The Aegilops tauschii genome reveals multiple impacts of transposons.</title>
        <authorList>
            <person name="Zhao G."/>
            <person name="Zou C."/>
            <person name="Li K."/>
            <person name="Wang K."/>
            <person name="Li T."/>
            <person name="Gao L."/>
            <person name="Zhang X."/>
            <person name="Wang H."/>
            <person name="Yang Z."/>
            <person name="Liu X."/>
            <person name="Jiang W."/>
            <person name="Mao L."/>
            <person name="Kong X."/>
            <person name="Jiao Y."/>
            <person name="Jia J."/>
        </authorList>
    </citation>
    <scope>NUCLEOTIDE SEQUENCE [LARGE SCALE GENOMIC DNA]</scope>
    <source>
        <strain evidence="2">cv. AL8/78</strain>
    </source>
</reference>
<dbReference type="EnsemblPlants" id="AET6Gv20844300.8">
    <property type="protein sequence ID" value="AET6Gv20844300.8"/>
    <property type="gene ID" value="AET6Gv20844300"/>
</dbReference>
<accession>A0A453PS24</accession>
<dbReference type="Gramene" id="AET6Gv20844300.9">
    <property type="protein sequence ID" value="AET6Gv20844300.9"/>
    <property type="gene ID" value="AET6Gv20844300"/>
</dbReference>
<dbReference type="EnsemblPlants" id="AET6Gv20844300.9">
    <property type="protein sequence ID" value="AET6Gv20844300.9"/>
    <property type="gene ID" value="AET6Gv20844300"/>
</dbReference>
<evidence type="ECO:0000313" key="1">
    <source>
        <dbReference type="EnsemblPlants" id="AET6Gv20844300.2"/>
    </source>
</evidence>
<dbReference type="Gramene" id="AET6Gv20844300.14">
    <property type="protein sequence ID" value="AET6Gv20844300.14"/>
    <property type="gene ID" value="AET6Gv20844300"/>
</dbReference>
<dbReference type="EnsemblPlants" id="AET6Gv20844300.12">
    <property type="protein sequence ID" value="AET6Gv20844300.12"/>
    <property type="gene ID" value="AET6Gv20844300"/>
</dbReference>
<dbReference type="EnsemblPlants" id="AET6Gv20844300.16">
    <property type="protein sequence ID" value="AET6Gv20844300.16"/>
    <property type="gene ID" value="AET6Gv20844300"/>
</dbReference>
<dbReference type="Gramene" id="AET6Gv20844300.8">
    <property type="protein sequence ID" value="AET6Gv20844300.8"/>
    <property type="gene ID" value="AET6Gv20844300"/>
</dbReference>
<dbReference type="EnsemblPlants" id="AET6Gv20844300.1">
    <property type="protein sequence ID" value="AET6Gv20844300.1"/>
    <property type="gene ID" value="AET6Gv20844300"/>
</dbReference>